<keyword evidence="3" id="KW-1185">Reference proteome</keyword>
<evidence type="ECO:0000256" key="1">
    <source>
        <dbReference type="RuleBase" id="RU367095"/>
    </source>
</evidence>
<sequence>MKHADDLAKLAQTAATKVDGQDEVAKLRSMMMSLGLQNEDRDLQLGLEKELAVVCRPLLEKSGGMMVMEEVYCALNRARGSELVSPEEVYSAAKVISKTYPAAGLVFKKYDSGIAVLQDSSLSDTAVVDRLLALISEFPDGLSTENYSAKAGFSPVVAKEHLHMAEQKGEICRDDSSRGVKFFPNLFQLHSC</sequence>
<keyword evidence="1" id="KW-0653">Protein transport</keyword>
<evidence type="ECO:0000313" key="3">
    <source>
        <dbReference type="Proteomes" id="UP000001307"/>
    </source>
</evidence>
<dbReference type="GO" id="GO:0043130">
    <property type="term" value="F:ubiquitin binding"/>
    <property type="evidence" value="ECO:0007669"/>
    <property type="project" value="UniProtKB-UniRule"/>
</dbReference>
<dbReference type="EMBL" id="FN653017">
    <property type="protein sequence ID" value="CBY21360.1"/>
    <property type="molecule type" value="Genomic_DNA"/>
</dbReference>
<name>E4WW57_OIKDI</name>
<dbReference type="GO" id="GO:0043328">
    <property type="term" value="P:protein transport to vacuole involved in ubiquitin-dependent protein catabolic process via the multivesicular body sorting pathway"/>
    <property type="evidence" value="ECO:0007669"/>
    <property type="project" value="UniProtKB-UniRule"/>
</dbReference>
<gene>
    <name evidence="2" type="ORF">GSOID_T00009123001</name>
</gene>
<comment type="subcellular location">
    <subcellularLocation>
        <location evidence="1">Cytoplasm</location>
    </subcellularLocation>
    <subcellularLocation>
        <location evidence="1">Endosome</location>
    </subcellularLocation>
</comment>
<proteinExistence type="inferred from homology"/>
<keyword evidence="1" id="KW-0813">Transport</keyword>
<dbReference type="InterPro" id="IPR036388">
    <property type="entry name" value="WH-like_DNA-bd_sf"/>
</dbReference>
<dbReference type="PANTHER" id="PTHR13128:SF12">
    <property type="entry name" value="VACUOLAR PROTEIN-SORTING-ASSOCIATED PROTEIN 36"/>
    <property type="match status" value="1"/>
</dbReference>
<dbReference type="PANTHER" id="PTHR13128">
    <property type="entry name" value="VACUOLAR PROTEIN-SORTING-ASSOCIATED PROTEIN 36"/>
    <property type="match status" value="1"/>
</dbReference>
<comment type="similarity">
    <text evidence="1">Belongs to the VPS36 family.</text>
</comment>
<dbReference type="SUPFAM" id="SSF46785">
    <property type="entry name" value="Winged helix' DNA-binding domain"/>
    <property type="match status" value="1"/>
</dbReference>
<protein>
    <recommendedName>
        <fullName evidence="1">Vacuolar protein-sorting-associated protein 36</fullName>
    </recommendedName>
    <alternativeName>
        <fullName evidence="1">ESCRT-II complex subunit VPS36</fullName>
    </alternativeName>
</protein>
<comment type="subunit">
    <text evidence="1">Component of the endosomal sorting complex required for transport II (ESCRT-II).</text>
</comment>
<dbReference type="Pfam" id="PF04157">
    <property type="entry name" value="EAP30"/>
    <property type="match status" value="1"/>
</dbReference>
<dbReference type="AlphaFoldDB" id="E4WW57"/>
<dbReference type="InParanoid" id="E4WW57"/>
<evidence type="ECO:0000313" key="2">
    <source>
        <dbReference type="EMBL" id="CBY21360.1"/>
    </source>
</evidence>
<dbReference type="OrthoDB" id="271448at2759"/>
<dbReference type="Proteomes" id="UP000001307">
    <property type="component" value="Unassembled WGS sequence"/>
</dbReference>
<comment type="function">
    <text evidence="1">Component of the ESCRT-II complex (endosomal sorting complex required for transport II), which is required for multivesicular body (MVB) formation and sorting of endosomal cargo proteins into MVBs.</text>
</comment>
<accession>E4WW57</accession>
<dbReference type="InterPro" id="IPR037855">
    <property type="entry name" value="Vps36"/>
</dbReference>
<keyword evidence="1" id="KW-0963">Cytoplasm</keyword>
<dbReference type="Gene3D" id="1.10.10.10">
    <property type="entry name" value="Winged helix-like DNA-binding domain superfamily/Winged helix DNA-binding domain"/>
    <property type="match status" value="2"/>
</dbReference>
<dbReference type="GO" id="GO:0000814">
    <property type="term" value="C:ESCRT II complex"/>
    <property type="evidence" value="ECO:0007669"/>
    <property type="project" value="UniProtKB-UniRule"/>
</dbReference>
<dbReference type="GO" id="GO:0032266">
    <property type="term" value="F:phosphatidylinositol-3-phosphate binding"/>
    <property type="evidence" value="ECO:0007669"/>
    <property type="project" value="UniProtKB-UniRule"/>
</dbReference>
<dbReference type="InterPro" id="IPR040608">
    <property type="entry name" value="Snf8/Vps36"/>
</dbReference>
<dbReference type="InterPro" id="IPR036390">
    <property type="entry name" value="WH_DNA-bd_sf"/>
</dbReference>
<organism evidence="2">
    <name type="scientific">Oikopleura dioica</name>
    <name type="common">Tunicate</name>
    <dbReference type="NCBI Taxonomy" id="34765"/>
    <lineage>
        <taxon>Eukaryota</taxon>
        <taxon>Metazoa</taxon>
        <taxon>Chordata</taxon>
        <taxon>Tunicata</taxon>
        <taxon>Appendicularia</taxon>
        <taxon>Copelata</taxon>
        <taxon>Oikopleuridae</taxon>
        <taxon>Oikopleura</taxon>
    </lineage>
</organism>
<keyword evidence="1" id="KW-0967">Endosome</keyword>
<reference evidence="2" key="1">
    <citation type="journal article" date="2010" name="Science">
        <title>Plasticity of animal genome architecture unmasked by rapid evolution of a pelagic tunicate.</title>
        <authorList>
            <person name="Denoeud F."/>
            <person name="Henriet S."/>
            <person name="Mungpakdee S."/>
            <person name="Aury J.M."/>
            <person name="Da Silva C."/>
            <person name="Brinkmann H."/>
            <person name="Mikhaleva J."/>
            <person name="Olsen L.C."/>
            <person name="Jubin C."/>
            <person name="Canestro C."/>
            <person name="Bouquet J.M."/>
            <person name="Danks G."/>
            <person name="Poulain J."/>
            <person name="Campsteijn C."/>
            <person name="Adamski M."/>
            <person name="Cross I."/>
            <person name="Yadetie F."/>
            <person name="Muffato M."/>
            <person name="Louis A."/>
            <person name="Butcher S."/>
            <person name="Tsagkogeorga G."/>
            <person name="Konrad A."/>
            <person name="Singh S."/>
            <person name="Jensen M.F."/>
            <person name="Cong E.H."/>
            <person name="Eikeseth-Otteraa H."/>
            <person name="Noel B."/>
            <person name="Anthouard V."/>
            <person name="Porcel B.M."/>
            <person name="Kachouri-Lafond R."/>
            <person name="Nishino A."/>
            <person name="Ugolini M."/>
            <person name="Chourrout P."/>
            <person name="Nishida H."/>
            <person name="Aasland R."/>
            <person name="Huzurbazar S."/>
            <person name="Westhof E."/>
            <person name="Delsuc F."/>
            <person name="Lehrach H."/>
            <person name="Reinhardt R."/>
            <person name="Weissenbach J."/>
            <person name="Roy S.W."/>
            <person name="Artiguenave F."/>
            <person name="Postlethwait J.H."/>
            <person name="Manak J.R."/>
            <person name="Thompson E.M."/>
            <person name="Jaillon O."/>
            <person name="Du Pasquier L."/>
            <person name="Boudinot P."/>
            <person name="Liberles D.A."/>
            <person name="Volff J.N."/>
            <person name="Philippe H."/>
            <person name="Lenhard B."/>
            <person name="Roest Crollius H."/>
            <person name="Wincker P."/>
            <person name="Chourrout D."/>
        </authorList>
    </citation>
    <scope>NUCLEOTIDE SEQUENCE [LARGE SCALE GENOMIC DNA]</scope>
</reference>
<dbReference type="GO" id="GO:0031902">
    <property type="term" value="C:late endosome membrane"/>
    <property type="evidence" value="ECO:0007669"/>
    <property type="project" value="UniProtKB-UniRule"/>
</dbReference>